<dbReference type="Gene3D" id="1.10.940.10">
    <property type="entry name" value="NusB-like"/>
    <property type="match status" value="1"/>
</dbReference>
<dbReference type="InterPro" id="IPR023267">
    <property type="entry name" value="RCMT"/>
</dbReference>
<evidence type="ECO:0000256" key="1">
    <source>
        <dbReference type="ARBA" id="ARBA00002724"/>
    </source>
</evidence>
<evidence type="ECO:0000256" key="3">
    <source>
        <dbReference type="ARBA" id="ARBA00012140"/>
    </source>
</evidence>
<evidence type="ECO:0000256" key="8">
    <source>
        <dbReference type="ARBA" id="ARBA00022691"/>
    </source>
</evidence>
<feature type="active site" description="Nucleophile" evidence="13">
    <location>
        <position position="400"/>
    </location>
</feature>
<evidence type="ECO:0000256" key="7">
    <source>
        <dbReference type="ARBA" id="ARBA00022679"/>
    </source>
</evidence>
<proteinExistence type="inferred from homology"/>
<keyword evidence="8 13" id="KW-0949">S-adenosyl-L-methionine</keyword>
<evidence type="ECO:0000256" key="2">
    <source>
        <dbReference type="ARBA" id="ARBA00004496"/>
    </source>
</evidence>
<gene>
    <name evidence="15" type="primary">sun</name>
    <name evidence="15" type="ORF">EUBHAL_02365</name>
</gene>
<evidence type="ECO:0000256" key="10">
    <source>
        <dbReference type="ARBA" id="ARBA00030399"/>
    </source>
</evidence>
<evidence type="ECO:0000256" key="9">
    <source>
        <dbReference type="ARBA" id="ARBA00022884"/>
    </source>
</evidence>
<feature type="binding site" evidence="13">
    <location>
        <position position="347"/>
    </location>
    <ligand>
        <name>S-adenosyl-L-methionine</name>
        <dbReference type="ChEBI" id="CHEBI:59789"/>
    </ligand>
</feature>
<accession>C0EY63</accession>
<dbReference type="Gene3D" id="3.40.50.150">
    <property type="entry name" value="Vaccinia Virus protein VP39"/>
    <property type="match status" value="1"/>
</dbReference>
<feature type="domain" description="SAM-dependent MTase RsmB/NOP-type" evidence="14">
    <location>
        <begin position="188"/>
        <end position="463"/>
    </location>
</feature>
<dbReference type="PROSITE" id="PS51686">
    <property type="entry name" value="SAM_MT_RSMB_NOP"/>
    <property type="match status" value="1"/>
</dbReference>
<reference evidence="15 16" key="2">
    <citation type="submission" date="2009-02" db="EMBL/GenBank/DDBJ databases">
        <title>Draft genome sequence of Eubacterium hallii (DSM 3353).</title>
        <authorList>
            <person name="Sudarsanam P."/>
            <person name="Ley R."/>
            <person name="Guruge J."/>
            <person name="Turnbaugh P.J."/>
            <person name="Mahowald M."/>
            <person name="Liep D."/>
            <person name="Gordon J."/>
        </authorList>
    </citation>
    <scope>NUCLEOTIDE SEQUENCE [LARGE SCALE GENOMIC DNA]</scope>
    <source>
        <strain evidence="15 16">DSM 3353</strain>
    </source>
</reference>
<evidence type="ECO:0000313" key="16">
    <source>
        <dbReference type="Proteomes" id="UP000003174"/>
    </source>
</evidence>
<keyword evidence="6 13" id="KW-0489">Methyltransferase</keyword>
<dbReference type="PRINTS" id="PR02008">
    <property type="entry name" value="RCMTFAMILY"/>
</dbReference>
<feature type="binding site" evidence="13">
    <location>
        <position position="329"/>
    </location>
    <ligand>
        <name>S-adenosyl-L-methionine</name>
        <dbReference type="ChEBI" id="CHEBI:59789"/>
    </ligand>
</feature>
<dbReference type="Gene3D" id="3.30.70.1170">
    <property type="entry name" value="Sun protein, domain 3"/>
    <property type="match status" value="1"/>
</dbReference>
<dbReference type="InterPro" id="IPR035926">
    <property type="entry name" value="NusB-like_sf"/>
</dbReference>
<keyword evidence="5" id="KW-0698">rRNA processing</keyword>
<dbReference type="GO" id="GO:0006355">
    <property type="term" value="P:regulation of DNA-templated transcription"/>
    <property type="evidence" value="ECO:0007669"/>
    <property type="project" value="InterPro"/>
</dbReference>
<comment type="caution">
    <text evidence="15">The sequence shown here is derived from an EMBL/GenBank/DDBJ whole genome shotgun (WGS) entry which is preliminary data.</text>
</comment>
<dbReference type="GO" id="GO:0003723">
    <property type="term" value="F:RNA binding"/>
    <property type="evidence" value="ECO:0007669"/>
    <property type="project" value="UniProtKB-UniRule"/>
</dbReference>
<dbReference type="InterPro" id="IPR054728">
    <property type="entry name" value="RsmB-like_ferredoxin"/>
</dbReference>
<evidence type="ECO:0000259" key="14">
    <source>
        <dbReference type="PROSITE" id="PS51686"/>
    </source>
</evidence>
<organism evidence="15 16">
    <name type="scientific">Anaerobutyricum hallii DSM 3353</name>
    <dbReference type="NCBI Taxonomy" id="411469"/>
    <lineage>
        <taxon>Bacteria</taxon>
        <taxon>Bacillati</taxon>
        <taxon>Bacillota</taxon>
        <taxon>Clostridia</taxon>
        <taxon>Lachnospirales</taxon>
        <taxon>Lachnospiraceae</taxon>
        <taxon>Anaerobutyricum</taxon>
    </lineage>
</organism>
<evidence type="ECO:0000256" key="11">
    <source>
        <dbReference type="ARBA" id="ARBA00031088"/>
    </source>
</evidence>
<feature type="binding site" evidence="13">
    <location>
        <position position="302"/>
    </location>
    <ligand>
        <name>S-adenosyl-L-methionine</name>
        <dbReference type="ChEBI" id="CHEBI:59789"/>
    </ligand>
</feature>
<dbReference type="Pfam" id="PF01029">
    <property type="entry name" value="NusB"/>
    <property type="match status" value="1"/>
</dbReference>
<evidence type="ECO:0000313" key="15">
    <source>
        <dbReference type="EMBL" id="EEG35774.1"/>
    </source>
</evidence>
<dbReference type="AlphaFoldDB" id="C0EY63"/>
<dbReference type="NCBIfam" id="NF011494">
    <property type="entry name" value="PRK14902.1"/>
    <property type="match status" value="1"/>
</dbReference>
<dbReference type="eggNOG" id="COG0144">
    <property type="taxonomic scope" value="Bacteria"/>
</dbReference>
<dbReference type="InterPro" id="IPR029063">
    <property type="entry name" value="SAM-dependent_MTases_sf"/>
</dbReference>
<dbReference type="SUPFAM" id="SSF48013">
    <property type="entry name" value="NusB-like"/>
    <property type="match status" value="1"/>
</dbReference>
<protein>
    <recommendedName>
        <fullName evidence="3">16S rRNA (cytosine(967)-C(5))-methyltransferase</fullName>
        <ecNumber evidence="3">2.1.1.176</ecNumber>
    </recommendedName>
    <alternativeName>
        <fullName evidence="10">16S rRNA m5C967 methyltransferase</fullName>
    </alternativeName>
    <alternativeName>
        <fullName evidence="11">rRNA (cytosine-C(5)-)-methyltransferase RsmB</fullName>
    </alternativeName>
</protein>
<dbReference type="Pfam" id="PF22458">
    <property type="entry name" value="RsmF-B_ferredox"/>
    <property type="match status" value="1"/>
</dbReference>
<evidence type="ECO:0000256" key="13">
    <source>
        <dbReference type="PROSITE-ProRule" id="PRU01023"/>
    </source>
</evidence>
<evidence type="ECO:0000256" key="12">
    <source>
        <dbReference type="ARBA" id="ARBA00047283"/>
    </source>
</evidence>
<dbReference type="SUPFAM" id="SSF53335">
    <property type="entry name" value="S-adenosyl-L-methionine-dependent methyltransferases"/>
    <property type="match status" value="1"/>
</dbReference>
<keyword evidence="9 13" id="KW-0694">RNA-binding</keyword>
<evidence type="ECO:0000256" key="4">
    <source>
        <dbReference type="ARBA" id="ARBA00022490"/>
    </source>
</evidence>
<evidence type="ECO:0000256" key="6">
    <source>
        <dbReference type="ARBA" id="ARBA00022603"/>
    </source>
</evidence>
<dbReference type="InterPro" id="IPR006027">
    <property type="entry name" value="NusB_RsmB_TIM44"/>
</dbReference>
<dbReference type="Proteomes" id="UP000003174">
    <property type="component" value="Unassembled WGS sequence"/>
</dbReference>
<sequence length="466" mass="53075">MNCSRTKQTRRKEMQMEKRTDMRAEALDTLIDIERNKKLSHIAIGETLMRNQFEKKADRAFYTRLCEGVTERKIYLDYILDHYSKTPMKKCKPLIRSLLRMGAYQILFMDVRDAAACSEAVSLAKKRGFGRLSGFVNGVLRTLVREKENLPVPDKKDDVKYVSIIYSVPEWLSKLIIEQYGKESAEKIFASFLEARPLTIRTNLSKTTPEELEKELEEAGVKVEKGNYLPYAFTISNLNYLGKIAAFRQGKFAVQDESSQLAVAIADINEGDFVLDVCAAPGGKTFHAADRLKGAGKVLSRDLTEYKTELIEENKDRMHYENVEVQQWDALEEDESLLESVDVLLADLPCSGLGIMGRKNDIKYQMTEEQLGELAALQRQILSVVWKYVKPGGQMIFSTCTLNKGENAENIKWIEENTPLHLVSIEEYLPQNLKNRTGSQGYLQLIPGEDTCDGFFISKFKRPEAK</sequence>
<evidence type="ECO:0000256" key="5">
    <source>
        <dbReference type="ARBA" id="ARBA00022552"/>
    </source>
</evidence>
<dbReference type="GO" id="GO:0005737">
    <property type="term" value="C:cytoplasm"/>
    <property type="evidence" value="ECO:0007669"/>
    <property type="project" value="UniProtKB-SubCell"/>
</dbReference>
<name>C0EY63_9FIRM</name>
<dbReference type="GO" id="GO:0008649">
    <property type="term" value="F:rRNA methyltransferase activity"/>
    <property type="evidence" value="ECO:0007669"/>
    <property type="project" value="InterPro"/>
</dbReference>
<keyword evidence="7 13" id="KW-0808">Transferase</keyword>
<dbReference type="EC" id="2.1.1.176" evidence="3"/>
<reference evidence="15 16" key="1">
    <citation type="submission" date="2009-01" db="EMBL/GenBank/DDBJ databases">
        <authorList>
            <person name="Fulton L."/>
            <person name="Clifton S."/>
            <person name="Fulton B."/>
            <person name="Xu J."/>
            <person name="Minx P."/>
            <person name="Pepin K.H."/>
            <person name="Johnson M."/>
            <person name="Bhonagiri V."/>
            <person name="Nash W.E."/>
            <person name="Mardis E.R."/>
            <person name="Wilson R.K."/>
        </authorList>
    </citation>
    <scope>NUCLEOTIDE SEQUENCE [LARGE SCALE GENOMIC DNA]</scope>
    <source>
        <strain evidence="15 16">DSM 3353</strain>
    </source>
</reference>
<dbReference type="PANTHER" id="PTHR22807">
    <property type="entry name" value="NOP2 YEAST -RELATED NOL1/NOP2/FMU SUN DOMAIN-CONTAINING"/>
    <property type="match status" value="1"/>
</dbReference>
<comment type="similarity">
    <text evidence="13">Belongs to the class I-like SAM-binding methyltransferase superfamily. RsmB/NOP family.</text>
</comment>
<dbReference type="NCBIfam" id="TIGR00563">
    <property type="entry name" value="rsmB"/>
    <property type="match status" value="1"/>
</dbReference>
<dbReference type="InterPro" id="IPR049560">
    <property type="entry name" value="MeTrfase_RsmB-F_NOP2_cat"/>
</dbReference>
<dbReference type="InterPro" id="IPR004573">
    <property type="entry name" value="rRNA_ssu_MeTfrase_B"/>
</dbReference>
<keyword evidence="4" id="KW-0963">Cytoplasm</keyword>
<comment type="function">
    <text evidence="1">Specifically methylates the cytosine at position 967 (m5C967) of 16S rRNA.</text>
</comment>
<feature type="binding site" evidence="13">
    <location>
        <begin position="278"/>
        <end position="284"/>
    </location>
    <ligand>
        <name>S-adenosyl-L-methionine</name>
        <dbReference type="ChEBI" id="CHEBI:59789"/>
    </ligand>
</feature>
<comment type="catalytic activity">
    <reaction evidence="12">
        <text>cytidine(967) in 16S rRNA + S-adenosyl-L-methionine = 5-methylcytidine(967) in 16S rRNA + S-adenosyl-L-homocysteine + H(+)</text>
        <dbReference type="Rhea" id="RHEA:42748"/>
        <dbReference type="Rhea" id="RHEA-COMP:10219"/>
        <dbReference type="Rhea" id="RHEA-COMP:10220"/>
        <dbReference type="ChEBI" id="CHEBI:15378"/>
        <dbReference type="ChEBI" id="CHEBI:57856"/>
        <dbReference type="ChEBI" id="CHEBI:59789"/>
        <dbReference type="ChEBI" id="CHEBI:74483"/>
        <dbReference type="ChEBI" id="CHEBI:82748"/>
        <dbReference type="EC" id="2.1.1.176"/>
    </reaction>
</comment>
<dbReference type="eggNOG" id="COG0781">
    <property type="taxonomic scope" value="Bacteria"/>
</dbReference>
<dbReference type="CDD" id="cd02440">
    <property type="entry name" value="AdoMet_MTases"/>
    <property type="match status" value="1"/>
</dbReference>
<dbReference type="PANTHER" id="PTHR22807:SF53">
    <property type="entry name" value="RIBOSOMAL RNA SMALL SUBUNIT METHYLTRANSFERASE B-RELATED"/>
    <property type="match status" value="1"/>
</dbReference>
<dbReference type="InterPro" id="IPR001678">
    <property type="entry name" value="MeTrfase_RsmB-F_NOP2_dom"/>
</dbReference>
<dbReference type="Pfam" id="PF01189">
    <property type="entry name" value="Methyltr_RsmB-F"/>
    <property type="match status" value="1"/>
</dbReference>
<comment type="subcellular location">
    <subcellularLocation>
        <location evidence="2">Cytoplasm</location>
    </subcellularLocation>
</comment>
<dbReference type="EMBL" id="ACEP01000105">
    <property type="protein sequence ID" value="EEG35774.1"/>
    <property type="molecule type" value="Genomic_DNA"/>
</dbReference>